<dbReference type="RefSeq" id="WP_090248751.1">
    <property type="nucleotide sequence ID" value="NZ_FPAS01000002.1"/>
</dbReference>
<dbReference type="Pfam" id="PF23357">
    <property type="entry name" value="DUF7088"/>
    <property type="match status" value="1"/>
</dbReference>
<sequence>MKNTKRSSSVYYSILLLIVLAGVVLVNILVWATDFRIDLTEDQRYSLTESTKEVLDSDSLLKERILFKVYLEGDKLPAELRRLRNSIKDKLDEFKYYAGKKVEYEFIDPTEGTEADFKELSEQLMDKGNGLVPLVVNFRSNGTADKLVVFPGAKVEYKGITSGYVQFLQGGNADLNAMLDQKIQNSITNIEYELMKAIDKAARTSKKSIGVLHGHGELPAPKTAYFRRQLEDAYEFQDVTIDGQINALDELDGLIIADPQSKFSDKDKFVIDQFLMKGGKLMVFSTPLEINNDSLRRNQTVYTRRKRTGLEELMYDYGIKINEDLVVDANYGYFFLSKRQETRPLPWYFYIRSQGTEHPISSQVDPVFLMYASSLQFVKQDGIQPHILLTSSNNSKVHGQGSMLVSLGMTRLGELPDFADVNNDMNKKMLGAIVEGKFNSAFKNRIISTYTDNPDARFLAESEAPGKVMVVSSGTFFANQYYDSVYVPETNSYKYYEKRSGPYQIEDLIDNPFPKGNFEFMQNAVDYMMGEEALLSVRSRSIDLHPTDKKKVVEQAGFYKAINLVIPLGSILLLGMITLFIRKRKYAK</sequence>
<dbReference type="InterPro" id="IPR019863">
    <property type="entry name" value="Motility-assoc_ABC-rel_GldG"/>
</dbReference>
<dbReference type="EMBL" id="FPAS01000002">
    <property type="protein sequence ID" value="SFT69950.1"/>
    <property type="molecule type" value="Genomic_DNA"/>
</dbReference>
<dbReference type="Pfam" id="PF09822">
    <property type="entry name" value="ABC_transp_aux"/>
    <property type="match status" value="1"/>
</dbReference>
<gene>
    <name evidence="4" type="ORF">SAMN05216474_1894</name>
</gene>
<feature type="transmembrane region" description="Helical" evidence="1">
    <location>
        <begin position="561"/>
        <end position="581"/>
    </location>
</feature>
<dbReference type="OrthoDB" id="9777219at2"/>
<name>A0A1I7A4Z2_9FLAO</name>
<keyword evidence="1" id="KW-0472">Membrane</keyword>
<organism evidence="4 5">
    <name type="scientific">Lishizhenia tianjinensis</name>
    <dbReference type="NCBI Taxonomy" id="477690"/>
    <lineage>
        <taxon>Bacteria</taxon>
        <taxon>Pseudomonadati</taxon>
        <taxon>Bacteroidota</taxon>
        <taxon>Flavobacteriia</taxon>
        <taxon>Flavobacteriales</taxon>
        <taxon>Crocinitomicaceae</taxon>
        <taxon>Lishizhenia</taxon>
    </lineage>
</organism>
<proteinExistence type="predicted"/>
<evidence type="ECO:0000313" key="4">
    <source>
        <dbReference type="EMBL" id="SFT69950.1"/>
    </source>
</evidence>
<dbReference type="InterPro" id="IPR019196">
    <property type="entry name" value="ABC_transp_unknown"/>
</dbReference>
<feature type="domain" description="ABC-type uncharacterised transport system" evidence="2">
    <location>
        <begin position="206"/>
        <end position="486"/>
    </location>
</feature>
<dbReference type="Proteomes" id="UP000236454">
    <property type="component" value="Unassembled WGS sequence"/>
</dbReference>
<reference evidence="4 5" key="1">
    <citation type="submission" date="2016-10" db="EMBL/GenBank/DDBJ databases">
        <authorList>
            <person name="de Groot N.N."/>
        </authorList>
    </citation>
    <scope>NUCLEOTIDE SEQUENCE [LARGE SCALE GENOMIC DNA]</scope>
    <source>
        <strain evidence="4 5">CGMCC 1.7005</strain>
    </source>
</reference>
<dbReference type="AlphaFoldDB" id="A0A1I7A4Z2"/>
<keyword evidence="1" id="KW-1133">Transmembrane helix</keyword>
<keyword evidence="5" id="KW-1185">Reference proteome</keyword>
<evidence type="ECO:0000259" key="3">
    <source>
        <dbReference type="Pfam" id="PF23357"/>
    </source>
</evidence>
<dbReference type="NCBIfam" id="TIGR03521">
    <property type="entry name" value="GldG"/>
    <property type="match status" value="1"/>
</dbReference>
<protein>
    <submittedName>
        <fullName evidence="4">Gliding-associated putative ABC transporter substrate-binding component GldG</fullName>
    </submittedName>
</protein>
<evidence type="ECO:0000313" key="5">
    <source>
        <dbReference type="Proteomes" id="UP000236454"/>
    </source>
</evidence>
<accession>A0A1I7A4Z2</accession>
<dbReference type="InterPro" id="IPR055396">
    <property type="entry name" value="DUF7088"/>
</dbReference>
<dbReference type="STRING" id="477690.SAMN05216474_1894"/>
<keyword evidence="1" id="KW-0812">Transmembrane</keyword>
<evidence type="ECO:0000256" key="1">
    <source>
        <dbReference type="SAM" id="Phobius"/>
    </source>
</evidence>
<feature type="transmembrane region" description="Helical" evidence="1">
    <location>
        <begin position="12"/>
        <end position="32"/>
    </location>
</feature>
<evidence type="ECO:0000259" key="2">
    <source>
        <dbReference type="Pfam" id="PF09822"/>
    </source>
</evidence>
<feature type="domain" description="DUF7088" evidence="3">
    <location>
        <begin position="41"/>
        <end position="155"/>
    </location>
</feature>